<accession>A0A5R9FW66</accession>
<keyword evidence="4" id="KW-1185">Reference proteome</keyword>
<dbReference type="InterPro" id="IPR050471">
    <property type="entry name" value="AB_hydrolase"/>
</dbReference>
<sequence>MSSAATTGTETAGAPEPGTAGPEPGAAPAPVAAAPEPVAAPEPNAAASPHAPPSPADPTAEPAISSTATTATAGAPEPGTAAPEPGAAAAPDASYDLRPDPVLAPGLRAGGPPGAVSHEPPLSPVRQATARGPLAEGATTWRPRQVSLAHEVRGEGPDLVLLHGVGLDRGMWERCLPALAARHRVVLVDLRGHGASPAAAAGVTLGELAGDVAALLAGPTHVVGFSLGALVAQQLAVTRSELVASLTLVSAVAERSAEERSAVAGRRRRAAEDFGASARAAVERWFPPEWRDREPSLAEAVLGTLLATDRTSYLACYDVFATADAALWPQLPRISAPTLAITGADDPGSTPEMTRRLAGQIPGARATVLPGARHLLPLERPGELASVILQHTGPQESPE</sequence>
<evidence type="ECO:0000313" key="4">
    <source>
        <dbReference type="Proteomes" id="UP000305906"/>
    </source>
</evidence>
<dbReference type="Pfam" id="PF12697">
    <property type="entry name" value="Abhydrolase_6"/>
    <property type="match status" value="1"/>
</dbReference>
<gene>
    <name evidence="3" type="ORF">FE633_01595</name>
</gene>
<reference evidence="3 4" key="1">
    <citation type="submission" date="2019-05" db="EMBL/GenBank/DDBJ databases">
        <title>Streptomyces sp. NEAU-C151, a novel actinomycete isolated from soil.</title>
        <authorList>
            <person name="Han L."/>
            <person name="Jiang H."/>
        </authorList>
    </citation>
    <scope>NUCLEOTIDE SEQUENCE [LARGE SCALE GENOMIC DNA]</scope>
    <source>
        <strain evidence="3 4">NEAU-C151</strain>
    </source>
</reference>
<feature type="domain" description="AB hydrolase-1" evidence="2">
    <location>
        <begin position="159"/>
        <end position="386"/>
    </location>
</feature>
<dbReference type="InterPro" id="IPR029058">
    <property type="entry name" value="AB_hydrolase_fold"/>
</dbReference>
<dbReference type="AlphaFoldDB" id="A0A5R9FW66"/>
<dbReference type="PANTHER" id="PTHR43433">
    <property type="entry name" value="HYDROLASE, ALPHA/BETA FOLD FAMILY PROTEIN"/>
    <property type="match status" value="1"/>
</dbReference>
<evidence type="ECO:0000256" key="1">
    <source>
        <dbReference type="SAM" id="MobiDB-lite"/>
    </source>
</evidence>
<organism evidence="3 4">
    <name type="scientific">Streptomyces montanus</name>
    <dbReference type="NCBI Taxonomy" id="2580423"/>
    <lineage>
        <taxon>Bacteria</taxon>
        <taxon>Bacillati</taxon>
        <taxon>Actinomycetota</taxon>
        <taxon>Actinomycetes</taxon>
        <taxon>Kitasatosporales</taxon>
        <taxon>Streptomycetaceae</taxon>
        <taxon>Streptomyces</taxon>
    </lineage>
</organism>
<comment type="caution">
    <text evidence="3">The sequence shown here is derived from an EMBL/GenBank/DDBJ whole genome shotgun (WGS) entry which is preliminary data.</text>
</comment>
<evidence type="ECO:0000259" key="2">
    <source>
        <dbReference type="Pfam" id="PF12697"/>
    </source>
</evidence>
<name>A0A5R9FW66_9ACTN</name>
<feature type="compositionally biased region" description="Low complexity" evidence="1">
    <location>
        <begin position="57"/>
        <end position="94"/>
    </location>
</feature>
<protein>
    <submittedName>
        <fullName evidence="3">Alpha/beta fold hydrolase</fullName>
    </submittedName>
</protein>
<dbReference type="Gene3D" id="3.40.50.1820">
    <property type="entry name" value="alpha/beta hydrolase"/>
    <property type="match status" value="1"/>
</dbReference>
<dbReference type="EMBL" id="VBZC01000002">
    <property type="protein sequence ID" value="TLS47701.1"/>
    <property type="molecule type" value="Genomic_DNA"/>
</dbReference>
<proteinExistence type="predicted"/>
<evidence type="ECO:0000313" key="3">
    <source>
        <dbReference type="EMBL" id="TLS47701.1"/>
    </source>
</evidence>
<keyword evidence="3" id="KW-0378">Hydrolase</keyword>
<dbReference type="GO" id="GO:0016787">
    <property type="term" value="F:hydrolase activity"/>
    <property type="evidence" value="ECO:0007669"/>
    <property type="project" value="UniProtKB-KW"/>
</dbReference>
<dbReference type="PANTHER" id="PTHR43433:SF1">
    <property type="entry name" value="BLL5160 PROTEIN"/>
    <property type="match status" value="1"/>
</dbReference>
<dbReference type="SUPFAM" id="SSF53474">
    <property type="entry name" value="alpha/beta-Hydrolases"/>
    <property type="match status" value="1"/>
</dbReference>
<feature type="region of interest" description="Disordered" evidence="1">
    <location>
        <begin position="1"/>
        <end position="126"/>
    </location>
</feature>
<dbReference type="Proteomes" id="UP000305906">
    <property type="component" value="Unassembled WGS sequence"/>
</dbReference>
<feature type="compositionally biased region" description="Low complexity" evidence="1">
    <location>
        <begin position="1"/>
        <end position="49"/>
    </location>
</feature>
<dbReference type="InterPro" id="IPR000073">
    <property type="entry name" value="AB_hydrolase_1"/>
</dbReference>